<feature type="transmembrane region" description="Helical" evidence="2">
    <location>
        <begin position="534"/>
        <end position="555"/>
    </location>
</feature>
<sequence>MEYCFLRGFLVFFLIQQCTSKDLTTSNQSSKEVTLQDGLTSHRELELELPSAEVVPVVAPPTLKEVQQAVQEASEQVEGRGAEEVLKELLERVVEAALTQVDSEVKAGEGAAQEVVEEDTQMTEKGEAKTDTDEQGLKKGLEGEDVSINGGYTGAGEEYGAAEVDTFEDEAKEGKGITQDEGKTAAGAGVEATVGVETGGKEADGVEVINESLDTEFSQGVAEATLAALDETGVEEVIMEDSNKQDVLSKEAAETGTWSAEESPAIGEVAVDKKTQKETLTVEQSDPSLAVHDEEQLAGALEEKTPVDEVTVLPSDHYGTDSTQTVGGEQGEEGEDTVKETNGPAVEDEQGQLMVEGGAAKEVEAGGTDVAEAEGGEKESERKEASKALVKEWGEQLVEEEQVILEMSHDSETENQETLVIPALEPEDGAEASKEQNPKNLAPAPSPSLGGVTTEDNTFGDEKSNHGNEIITPTDDLSPHNPVVAQPTLDNVVTDVLAEAPQAGGNELGEAVELVEDTTGTTETRELGLEAWKIGAIFAAVFLVLETAVIIIYVLKCRNGNNAQATERTCEEGCVEPEAATGGECSDDTLPAGNGNTQQIPPLDPPDMVSTLAQNKAQHDENHAITLSDLAPSSREESVNNGPGPDSSQELRTSNL</sequence>
<feature type="region of interest" description="Disordered" evidence="1">
    <location>
        <begin position="108"/>
        <end position="156"/>
    </location>
</feature>
<organism evidence="4 5">
    <name type="scientific">Solea senegalensis</name>
    <name type="common">Senegalese sole</name>
    <dbReference type="NCBI Taxonomy" id="28829"/>
    <lineage>
        <taxon>Eukaryota</taxon>
        <taxon>Metazoa</taxon>
        <taxon>Chordata</taxon>
        <taxon>Craniata</taxon>
        <taxon>Vertebrata</taxon>
        <taxon>Euteleostomi</taxon>
        <taxon>Actinopterygii</taxon>
        <taxon>Neopterygii</taxon>
        <taxon>Teleostei</taxon>
        <taxon>Neoteleostei</taxon>
        <taxon>Acanthomorphata</taxon>
        <taxon>Carangaria</taxon>
        <taxon>Pleuronectiformes</taxon>
        <taxon>Pleuronectoidei</taxon>
        <taxon>Soleidae</taxon>
        <taxon>Solea</taxon>
    </lineage>
</organism>
<dbReference type="AlphaFoldDB" id="A0AAV6Q6F1"/>
<dbReference type="Proteomes" id="UP000693946">
    <property type="component" value="Linkage Group LG6"/>
</dbReference>
<proteinExistence type="predicted"/>
<keyword evidence="5" id="KW-1185">Reference proteome</keyword>
<reference evidence="4 5" key="1">
    <citation type="journal article" date="2021" name="Sci. Rep.">
        <title>Chromosome anchoring in Senegalese sole (Solea senegalensis) reveals sex-associated markers and genome rearrangements in flatfish.</title>
        <authorList>
            <person name="Guerrero-Cozar I."/>
            <person name="Gomez-Garrido J."/>
            <person name="Berbel C."/>
            <person name="Martinez-Blanch J.F."/>
            <person name="Alioto T."/>
            <person name="Claros M.G."/>
            <person name="Gagnaire P.A."/>
            <person name="Manchado M."/>
        </authorList>
    </citation>
    <scope>NUCLEOTIDE SEQUENCE [LARGE SCALE GENOMIC DNA]</scope>
    <source>
        <strain evidence="4">Sse05_10M</strain>
    </source>
</reference>
<evidence type="ECO:0000256" key="1">
    <source>
        <dbReference type="SAM" id="MobiDB-lite"/>
    </source>
</evidence>
<feature type="region of interest" description="Disordered" evidence="1">
    <location>
        <begin position="428"/>
        <end position="459"/>
    </location>
</feature>
<evidence type="ECO:0000256" key="2">
    <source>
        <dbReference type="SAM" id="Phobius"/>
    </source>
</evidence>
<evidence type="ECO:0000313" key="4">
    <source>
        <dbReference type="EMBL" id="KAG7485360.1"/>
    </source>
</evidence>
<feature type="region of interest" description="Disordered" evidence="1">
    <location>
        <begin position="313"/>
        <end position="345"/>
    </location>
</feature>
<comment type="caution">
    <text evidence="4">The sequence shown here is derived from an EMBL/GenBank/DDBJ whole genome shotgun (WGS) entry which is preliminary data.</text>
</comment>
<feature type="compositionally biased region" description="Basic and acidic residues" evidence="1">
    <location>
        <begin position="122"/>
        <end position="142"/>
    </location>
</feature>
<dbReference type="EMBL" id="JAGKHQ010000018">
    <property type="protein sequence ID" value="KAG7485360.1"/>
    <property type="molecule type" value="Genomic_DNA"/>
</dbReference>
<keyword evidence="2" id="KW-1133">Transmembrane helix</keyword>
<name>A0AAV6Q6F1_SOLSE</name>
<keyword evidence="2" id="KW-0472">Membrane</keyword>
<feature type="signal peptide" evidence="3">
    <location>
        <begin position="1"/>
        <end position="20"/>
    </location>
</feature>
<evidence type="ECO:0000256" key="3">
    <source>
        <dbReference type="SAM" id="SignalP"/>
    </source>
</evidence>
<feature type="region of interest" description="Disordered" evidence="1">
    <location>
        <begin position="363"/>
        <end position="387"/>
    </location>
</feature>
<evidence type="ECO:0000313" key="5">
    <source>
        <dbReference type="Proteomes" id="UP000693946"/>
    </source>
</evidence>
<keyword evidence="2" id="KW-0812">Transmembrane</keyword>
<feature type="region of interest" description="Disordered" evidence="1">
    <location>
        <begin position="578"/>
        <end position="656"/>
    </location>
</feature>
<feature type="compositionally biased region" description="Basic and acidic residues" evidence="1">
    <location>
        <begin position="375"/>
        <end position="387"/>
    </location>
</feature>
<feature type="compositionally biased region" description="Polar residues" evidence="1">
    <location>
        <begin position="646"/>
        <end position="656"/>
    </location>
</feature>
<keyword evidence="3" id="KW-0732">Signal</keyword>
<feature type="chain" id="PRO_5043933161" evidence="3">
    <location>
        <begin position="21"/>
        <end position="656"/>
    </location>
</feature>
<gene>
    <name evidence="4" type="ORF">JOB18_008715</name>
</gene>
<protein>
    <submittedName>
        <fullName evidence="4">Uncharacterized protein</fullName>
    </submittedName>
</protein>
<accession>A0AAV6Q6F1</accession>